<dbReference type="InterPro" id="IPR003439">
    <property type="entry name" value="ABC_transporter-like_ATP-bd"/>
</dbReference>
<dbReference type="Pfam" id="PF08352">
    <property type="entry name" value="oligo_HPY"/>
    <property type="match status" value="1"/>
</dbReference>
<dbReference type="SUPFAM" id="SSF52540">
    <property type="entry name" value="P-loop containing nucleoside triphosphate hydrolases"/>
    <property type="match status" value="1"/>
</dbReference>
<evidence type="ECO:0000256" key="5">
    <source>
        <dbReference type="ARBA" id="ARBA00022741"/>
    </source>
</evidence>
<organism evidence="10 11">
    <name type="scientific">Cereibacter changlensis JA139</name>
    <dbReference type="NCBI Taxonomy" id="1188249"/>
    <lineage>
        <taxon>Bacteria</taxon>
        <taxon>Pseudomonadati</taxon>
        <taxon>Pseudomonadota</taxon>
        <taxon>Alphaproteobacteria</taxon>
        <taxon>Rhodobacterales</taxon>
        <taxon>Paracoccaceae</taxon>
        <taxon>Cereibacter</taxon>
    </lineage>
</organism>
<dbReference type="GO" id="GO:0055085">
    <property type="term" value="P:transmembrane transport"/>
    <property type="evidence" value="ECO:0007669"/>
    <property type="project" value="UniProtKB-ARBA"/>
</dbReference>
<evidence type="ECO:0000256" key="1">
    <source>
        <dbReference type="ARBA" id="ARBA00004417"/>
    </source>
</evidence>
<gene>
    <name evidence="10" type="ORF">C5F48_20195</name>
</gene>
<dbReference type="NCBIfam" id="TIGR01727">
    <property type="entry name" value="oligo_HPY"/>
    <property type="match status" value="1"/>
</dbReference>
<dbReference type="PROSITE" id="PS00211">
    <property type="entry name" value="ABC_TRANSPORTER_1"/>
    <property type="match status" value="1"/>
</dbReference>
<dbReference type="InterPro" id="IPR013563">
    <property type="entry name" value="Oligopep_ABC_C"/>
</dbReference>
<keyword evidence="6 10" id="KW-0067">ATP-binding</keyword>
<keyword evidence="3" id="KW-0813">Transport</keyword>
<dbReference type="PANTHER" id="PTHR43297:SF2">
    <property type="entry name" value="DIPEPTIDE TRANSPORT ATP-BINDING PROTEIN DPPD"/>
    <property type="match status" value="1"/>
</dbReference>
<dbReference type="PANTHER" id="PTHR43297">
    <property type="entry name" value="OLIGOPEPTIDE TRANSPORT ATP-BINDING PROTEIN APPD"/>
    <property type="match status" value="1"/>
</dbReference>
<dbReference type="EMBL" id="PZKG01000158">
    <property type="protein sequence ID" value="PTE19949.1"/>
    <property type="molecule type" value="Genomic_DNA"/>
</dbReference>
<dbReference type="FunFam" id="3.40.50.300:FF:000016">
    <property type="entry name" value="Oligopeptide ABC transporter ATP-binding component"/>
    <property type="match status" value="1"/>
</dbReference>
<evidence type="ECO:0000259" key="9">
    <source>
        <dbReference type="PROSITE" id="PS50893"/>
    </source>
</evidence>
<keyword evidence="5" id="KW-0547">Nucleotide-binding</keyword>
<keyword evidence="7" id="KW-0472">Membrane</keyword>
<comment type="caution">
    <text evidence="10">The sequence shown here is derived from an EMBL/GenBank/DDBJ whole genome shotgun (WGS) entry which is preliminary data.</text>
</comment>
<evidence type="ECO:0000256" key="7">
    <source>
        <dbReference type="ARBA" id="ARBA00023136"/>
    </source>
</evidence>
<dbReference type="InterPro" id="IPR027417">
    <property type="entry name" value="P-loop_NTPase"/>
</dbReference>
<evidence type="ECO:0000256" key="2">
    <source>
        <dbReference type="ARBA" id="ARBA00005417"/>
    </source>
</evidence>
<dbReference type="GO" id="GO:0005886">
    <property type="term" value="C:plasma membrane"/>
    <property type="evidence" value="ECO:0007669"/>
    <property type="project" value="UniProtKB-SubCell"/>
</dbReference>
<feature type="compositionally biased region" description="Basic and acidic residues" evidence="8">
    <location>
        <begin position="318"/>
        <end position="328"/>
    </location>
</feature>
<dbReference type="OrthoDB" id="9802264at2"/>
<dbReference type="Proteomes" id="UP000241010">
    <property type="component" value="Unassembled WGS sequence"/>
</dbReference>
<keyword evidence="11" id="KW-1185">Reference proteome</keyword>
<evidence type="ECO:0000313" key="10">
    <source>
        <dbReference type="EMBL" id="PTE19949.1"/>
    </source>
</evidence>
<evidence type="ECO:0000256" key="6">
    <source>
        <dbReference type="ARBA" id="ARBA00022840"/>
    </source>
</evidence>
<dbReference type="Gene3D" id="3.40.50.300">
    <property type="entry name" value="P-loop containing nucleotide triphosphate hydrolases"/>
    <property type="match status" value="1"/>
</dbReference>
<dbReference type="GO" id="GO:0015833">
    <property type="term" value="P:peptide transport"/>
    <property type="evidence" value="ECO:0007669"/>
    <property type="project" value="InterPro"/>
</dbReference>
<comment type="subcellular location">
    <subcellularLocation>
        <location evidence="1">Cell inner membrane</location>
        <topology evidence="1">Peripheral membrane protein</topology>
    </subcellularLocation>
</comment>
<evidence type="ECO:0000256" key="4">
    <source>
        <dbReference type="ARBA" id="ARBA00022475"/>
    </source>
</evidence>
<dbReference type="PROSITE" id="PS50893">
    <property type="entry name" value="ABC_TRANSPORTER_2"/>
    <property type="match status" value="1"/>
</dbReference>
<sequence length="328" mass="35154">MSQLLDVRDLQTQFFTRDGVATAVDGVSFTLNRGEILGLVGESGSGKSVTGFSILGLVDPPGRVTGGQILFDGDDLVRGGEPLLRGLRGKRIAMIFQDPMMTLNPVLRIDTQMIETVQAHAPVSRAEARARAEEALVRVGISSPAERLKSYPHQFSGGMRQRVAIAIALLHKPDLIIADEPTTALDVTIQAQILSEVQALCSQSGTALIWITHDLAVVSGLADRLAVMYAGRIIEEGPTAEVIARPRHPYTRGLIDSVPQGKRHGARLAQIPGMTPSLLNLPEGCKFAPRCPRADAACAVEPRLDPSGPGRAVRCHHPHGDSETRVLS</sequence>
<dbReference type="CDD" id="cd03257">
    <property type="entry name" value="ABC_NikE_OppD_transporters"/>
    <property type="match status" value="1"/>
</dbReference>
<dbReference type="InterPro" id="IPR017871">
    <property type="entry name" value="ABC_transporter-like_CS"/>
</dbReference>
<feature type="domain" description="ABC transporter" evidence="9">
    <location>
        <begin position="5"/>
        <end position="255"/>
    </location>
</feature>
<dbReference type="GO" id="GO:0016887">
    <property type="term" value="F:ATP hydrolysis activity"/>
    <property type="evidence" value="ECO:0007669"/>
    <property type="project" value="InterPro"/>
</dbReference>
<comment type="similarity">
    <text evidence="2">Belongs to the ABC transporter superfamily.</text>
</comment>
<evidence type="ECO:0000313" key="11">
    <source>
        <dbReference type="Proteomes" id="UP000241010"/>
    </source>
</evidence>
<dbReference type="AlphaFoldDB" id="A0A2T4JPV9"/>
<dbReference type="Pfam" id="PF00005">
    <property type="entry name" value="ABC_tran"/>
    <property type="match status" value="1"/>
</dbReference>
<reference evidence="10 11" key="1">
    <citation type="submission" date="2018-03" db="EMBL/GenBank/DDBJ databases">
        <title>Cereibacter changlensis.</title>
        <authorList>
            <person name="Meyer T.E."/>
            <person name="Miller S."/>
            <person name="Lodha T."/>
            <person name="Gandham S."/>
            <person name="Chintalapati S."/>
            <person name="Chintalapati V.R."/>
        </authorList>
    </citation>
    <scope>NUCLEOTIDE SEQUENCE [LARGE SCALE GENOMIC DNA]</scope>
    <source>
        <strain evidence="10 11">JA139</strain>
    </source>
</reference>
<dbReference type="InterPro" id="IPR050388">
    <property type="entry name" value="ABC_Ni/Peptide_Import"/>
</dbReference>
<accession>A0A2T4JPV9</accession>
<dbReference type="RefSeq" id="WP_107665593.1">
    <property type="nucleotide sequence ID" value="NZ_PZKG01000158.1"/>
</dbReference>
<dbReference type="InterPro" id="IPR003593">
    <property type="entry name" value="AAA+_ATPase"/>
</dbReference>
<protein>
    <submittedName>
        <fullName evidence="10">Methionine ABC transporter ATP-binding protein</fullName>
    </submittedName>
</protein>
<evidence type="ECO:0000256" key="3">
    <source>
        <dbReference type="ARBA" id="ARBA00022448"/>
    </source>
</evidence>
<name>A0A2T4JPV9_9RHOB</name>
<dbReference type="SMART" id="SM00382">
    <property type="entry name" value="AAA"/>
    <property type="match status" value="1"/>
</dbReference>
<keyword evidence="4" id="KW-1003">Cell membrane</keyword>
<dbReference type="GO" id="GO:0005524">
    <property type="term" value="F:ATP binding"/>
    <property type="evidence" value="ECO:0007669"/>
    <property type="project" value="UniProtKB-KW"/>
</dbReference>
<feature type="region of interest" description="Disordered" evidence="8">
    <location>
        <begin position="307"/>
        <end position="328"/>
    </location>
</feature>
<evidence type="ECO:0000256" key="8">
    <source>
        <dbReference type="SAM" id="MobiDB-lite"/>
    </source>
</evidence>
<proteinExistence type="inferred from homology"/>